<dbReference type="Proteomes" id="UP000298663">
    <property type="component" value="Chromosome X"/>
</dbReference>
<dbReference type="EMBL" id="AZBU02000001">
    <property type="protein sequence ID" value="TMS37351.1"/>
    <property type="molecule type" value="Genomic_DNA"/>
</dbReference>
<dbReference type="SMART" id="SM00642">
    <property type="entry name" value="Aamy"/>
    <property type="match status" value="1"/>
</dbReference>
<dbReference type="GO" id="GO:0015180">
    <property type="term" value="F:L-alanine transmembrane transporter activity"/>
    <property type="evidence" value="ECO:0007669"/>
    <property type="project" value="TreeGrafter"/>
</dbReference>
<keyword evidence="2" id="KW-0472">Membrane</keyword>
<dbReference type="InterPro" id="IPR017853">
    <property type="entry name" value="GH"/>
</dbReference>
<dbReference type="GO" id="GO:0015823">
    <property type="term" value="P:phenylalanine transport"/>
    <property type="evidence" value="ECO:0007669"/>
    <property type="project" value="TreeGrafter"/>
</dbReference>
<dbReference type="InterPro" id="IPR042280">
    <property type="entry name" value="SLC3A2"/>
</dbReference>
<protein>
    <recommendedName>
        <fullName evidence="3">Glycosyl hydrolase family 13 catalytic domain-containing protein</fullName>
    </recommendedName>
</protein>
<dbReference type="GO" id="GO:0016324">
    <property type="term" value="C:apical plasma membrane"/>
    <property type="evidence" value="ECO:0007669"/>
    <property type="project" value="TreeGrafter"/>
</dbReference>
<dbReference type="Pfam" id="PF16028">
    <property type="entry name" value="SLC3A2_N"/>
    <property type="match status" value="1"/>
</dbReference>
<dbReference type="PANTHER" id="PTHR46673:SF1">
    <property type="entry name" value="4F2 CELL-SURFACE ANTIGEN HEAVY CHAIN"/>
    <property type="match status" value="1"/>
</dbReference>
<evidence type="ECO:0000313" key="5">
    <source>
        <dbReference type="Proteomes" id="UP000298663"/>
    </source>
</evidence>
<feature type="domain" description="Glycosyl hydrolase family 13 catalytic" evidence="3">
    <location>
        <begin position="109"/>
        <end position="461"/>
    </location>
</feature>
<feature type="region of interest" description="Disordered" evidence="1">
    <location>
        <begin position="1"/>
        <end position="20"/>
    </location>
</feature>
<dbReference type="STRING" id="34508.A0A4U8UVH8"/>
<dbReference type="PANTHER" id="PTHR46673">
    <property type="entry name" value="4F2 CELL-SURFACE ANTIGEN HEAVY CHAIN"/>
    <property type="match status" value="1"/>
</dbReference>
<dbReference type="GO" id="GO:0005975">
    <property type="term" value="P:carbohydrate metabolic process"/>
    <property type="evidence" value="ECO:0007669"/>
    <property type="project" value="InterPro"/>
</dbReference>
<dbReference type="GO" id="GO:0015190">
    <property type="term" value="F:L-leucine transmembrane transporter activity"/>
    <property type="evidence" value="ECO:0007669"/>
    <property type="project" value="TreeGrafter"/>
</dbReference>
<dbReference type="AlphaFoldDB" id="A0A4U8UVH8"/>
<dbReference type="InterPro" id="IPR006047">
    <property type="entry name" value="GH13_cat_dom"/>
</dbReference>
<feature type="compositionally biased region" description="Polar residues" evidence="1">
    <location>
        <begin position="8"/>
        <end position="20"/>
    </location>
</feature>
<evidence type="ECO:0000259" key="3">
    <source>
        <dbReference type="SMART" id="SM00642"/>
    </source>
</evidence>
<dbReference type="OrthoDB" id="1740265at2759"/>
<dbReference type="GO" id="GO:0016323">
    <property type="term" value="C:basolateral plasma membrane"/>
    <property type="evidence" value="ECO:0007669"/>
    <property type="project" value="TreeGrafter"/>
</dbReference>
<gene>
    <name evidence="4" type="ORF">L596_004300</name>
</gene>
<reference evidence="4 5" key="2">
    <citation type="journal article" date="2019" name="G3 (Bethesda)">
        <title>Hybrid Assembly of the Genome of the Entomopathogenic Nematode Steinernema carpocapsae Identifies the X-Chromosome.</title>
        <authorList>
            <person name="Serra L."/>
            <person name="Macchietto M."/>
            <person name="Macias-Munoz A."/>
            <person name="McGill C.J."/>
            <person name="Rodriguez I.M."/>
            <person name="Rodriguez B."/>
            <person name="Murad R."/>
            <person name="Mortazavi A."/>
        </authorList>
    </citation>
    <scope>NUCLEOTIDE SEQUENCE [LARGE SCALE GENOMIC DNA]</scope>
    <source>
        <strain evidence="4 5">ALL</strain>
    </source>
</reference>
<reference evidence="4 5" key="1">
    <citation type="journal article" date="2015" name="Genome Biol.">
        <title>Comparative genomics of Steinernema reveals deeply conserved gene regulatory networks.</title>
        <authorList>
            <person name="Dillman A.R."/>
            <person name="Macchietto M."/>
            <person name="Porter C.F."/>
            <person name="Rogers A."/>
            <person name="Williams B."/>
            <person name="Antoshechkin I."/>
            <person name="Lee M.M."/>
            <person name="Goodwin Z."/>
            <person name="Lu X."/>
            <person name="Lewis E.E."/>
            <person name="Goodrich-Blair H."/>
            <person name="Stock S.P."/>
            <person name="Adams B.J."/>
            <person name="Sternberg P.W."/>
            <person name="Mortazavi A."/>
        </authorList>
    </citation>
    <scope>NUCLEOTIDE SEQUENCE [LARGE SCALE GENOMIC DNA]</scope>
    <source>
        <strain evidence="4 5">ALL</strain>
    </source>
</reference>
<dbReference type="GO" id="GO:1903801">
    <property type="term" value="P:L-leucine import across plasma membrane"/>
    <property type="evidence" value="ECO:0007669"/>
    <property type="project" value="TreeGrafter"/>
</dbReference>
<feature type="transmembrane region" description="Helical" evidence="2">
    <location>
        <begin position="66"/>
        <end position="89"/>
    </location>
</feature>
<accession>A0A4U8UVH8</accession>
<dbReference type="InterPro" id="IPR013780">
    <property type="entry name" value="Glyco_hydro_b"/>
</dbReference>
<organism evidence="4 5">
    <name type="scientific">Steinernema carpocapsae</name>
    <name type="common">Entomopathogenic nematode</name>
    <dbReference type="NCBI Taxonomy" id="34508"/>
    <lineage>
        <taxon>Eukaryota</taxon>
        <taxon>Metazoa</taxon>
        <taxon>Ecdysozoa</taxon>
        <taxon>Nematoda</taxon>
        <taxon>Chromadorea</taxon>
        <taxon>Rhabditida</taxon>
        <taxon>Tylenchina</taxon>
        <taxon>Panagrolaimomorpha</taxon>
        <taxon>Strongyloidoidea</taxon>
        <taxon>Steinernematidae</taxon>
        <taxon>Steinernema</taxon>
    </lineage>
</organism>
<keyword evidence="2" id="KW-1133">Transmembrane helix</keyword>
<dbReference type="SUPFAM" id="SSF51445">
    <property type="entry name" value="(Trans)glycosidases"/>
    <property type="match status" value="1"/>
</dbReference>
<dbReference type="Pfam" id="PF00128">
    <property type="entry name" value="Alpha-amylase"/>
    <property type="match status" value="2"/>
</dbReference>
<evidence type="ECO:0000256" key="1">
    <source>
        <dbReference type="SAM" id="MobiDB-lite"/>
    </source>
</evidence>
<proteinExistence type="predicted"/>
<dbReference type="GO" id="GO:0015173">
    <property type="term" value="F:aromatic amino acid transmembrane transporter activity"/>
    <property type="evidence" value="ECO:0007669"/>
    <property type="project" value="TreeGrafter"/>
</dbReference>
<comment type="caution">
    <text evidence="4">The sequence shown here is derived from an EMBL/GenBank/DDBJ whole genome shotgun (WGS) entry which is preliminary data.</text>
</comment>
<dbReference type="EMBL" id="CM016762">
    <property type="protein sequence ID" value="TMS37351.1"/>
    <property type="molecule type" value="Genomic_DNA"/>
</dbReference>
<dbReference type="InterPro" id="IPR031984">
    <property type="entry name" value="SLC3A2_N"/>
</dbReference>
<keyword evidence="2" id="KW-0812">Transmembrane</keyword>
<dbReference type="Gene3D" id="2.60.40.1180">
    <property type="entry name" value="Golgi alpha-mannosidase II"/>
    <property type="match status" value="1"/>
</dbReference>
<name>A0A4U8UVH8_STECR</name>
<dbReference type="GO" id="GO:1904273">
    <property type="term" value="P:L-alanine import across plasma membrane"/>
    <property type="evidence" value="ECO:0007669"/>
    <property type="project" value="TreeGrafter"/>
</dbReference>
<evidence type="ECO:0000256" key="2">
    <source>
        <dbReference type="SAM" id="Phobius"/>
    </source>
</evidence>
<dbReference type="Gene3D" id="3.20.20.80">
    <property type="entry name" value="Glycosidases"/>
    <property type="match status" value="1"/>
</dbReference>
<sequence length="562" mass="62654">MSAEESLMPSSESGKLPQSYNIESGDAKFVKGNENVDMQTSTKLIGLTKEQLEKYRNDPFWRPVRYVLFVMFWAVWIAMFAGAIVIVVLSPKCDAKAHARWDQIAVHYQLFTPAFRDSNGNGIGDFNGVSEKMDLLRKLGVTSLWATPVIKTQKDSFNAENVIGLEQVDDRYGSEEDFVALINLAHKKEIKVVMDLPLSVSKEHKWNKDASFVDYVTKPSEGSKEEFVRINLKNPEARDAVIKSAVKFAKLGVDGFHVNDNVLSGYYNISALIKERLTATEELKQKEFIFFNTPSSSVAHSEADGLSYTIRSFSDLNGGLCNGETSSVSCVRTALKTASEAKPLPYIWKNGDINAERADKRFGAEHATKIQTLLTMIQMVLPGPVQTYYGEELSLASTNKDSELQNRGVMQWDPTAHAGFTSDTAAVLFDTTKDFETVNFDKLYEETRSPLRVYQKLAKLRGRTEVIQVGEINVKFEGDLVVISRYVSQSSDPVFLLVVNLPASGEGTTQKLEVNEALIPDRPIETAEVIISTPNNKEESHHRISMEAGLTLGPYEGILLKF</sequence>
<evidence type="ECO:0000313" key="4">
    <source>
        <dbReference type="EMBL" id="TMS37351.1"/>
    </source>
</evidence>
<keyword evidence="5" id="KW-1185">Reference proteome</keyword>